<name>A0A091AV98_9GAMM</name>
<dbReference type="STRING" id="1121015.GCA_000420545_02680"/>
<dbReference type="PANTHER" id="PTHR34599:SF1">
    <property type="entry name" value="PHOSPHATIDIC ACID PHOSPHATASE TYPE 2_HALOPEROXIDASE DOMAIN-CONTAINING PROTEIN"/>
    <property type="match status" value="1"/>
</dbReference>
<feature type="domain" description="Phosphatidic acid phosphatase type 2/haloperoxidase" evidence="2">
    <location>
        <begin position="264"/>
        <end position="394"/>
    </location>
</feature>
<dbReference type="Pfam" id="PF01569">
    <property type="entry name" value="PAP2"/>
    <property type="match status" value="1"/>
</dbReference>
<feature type="signal peptide" evidence="1">
    <location>
        <begin position="1"/>
        <end position="24"/>
    </location>
</feature>
<dbReference type="Proteomes" id="UP000029385">
    <property type="component" value="Unassembled WGS sequence"/>
</dbReference>
<protein>
    <recommendedName>
        <fullName evidence="2">Phosphatidic acid phosphatase type 2/haloperoxidase domain-containing protein</fullName>
    </recommendedName>
</protein>
<gene>
    <name evidence="3" type="ORF">N789_13190</name>
</gene>
<dbReference type="RefSeq" id="WP_022970285.1">
    <property type="nucleotide sequence ID" value="NZ_ATVD01000006.1"/>
</dbReference>
<feature type="chain" id="PRO_5001870933" description="Phosphatidic acid phosphatase type 2/haloperoxidase domain-containing protein" evidence="1">
    <location>
        <begin position="25"/>
        <end position="406"/>
    </location>
</feature>
<dbReference type="CDD" id="cd03398">
    <property type="entry name" value="PAP2_haloperoxidase"/>
    <property type="match status" value="1"/>
</dbReference>
<evidence type="ECO:0000313" key="3">
    <source>
        <dbReference type="EMBL" id="KFN42589.1"/>
    </source>
</evidence>
<organism evidence="3 4">
    <name type="scientific">Arenimonas oryziterrae DSM 21050 = YC6267</name>
    <dbReference type="NCBI Taxonomy" id="1121015"/>
    <lineage>
        <taxon>Bacteria</taxon>
        <taxon>Pseudomonadati</taxon>
        <taxon>Pseudomonadota</taxon>
        <taxon>Gammaproteobacteria</taxon>
        <taxon>Lysobacterales</taxon>
        <taxon>Lysobacteraceae</taxon>
        <taxon>Arenimonas</taxon>
    </lineage>
</organism>
<dbReference type="InterPro" id="IPR052559">
    <property type="entry name" value="V-haloperoxidase"/>
</dbReference>
<dbReference type="AlphaFoldDB" id="A0A091AV98"/>
<dbReference type="InterPro" id="IPR000326">
    <property type="entry name" value="PAP2/HPO"/>
</dbReference>
<dbReference type="eggNOG" id="COG0671">
    <property type="taxonomic scope" value="Bacteria"/>
</dbReference>
<sequence>MRIALSCLSLSLAALLLAAPVARADQITDANARINDLIIAEKLPPPRANRALAIAHVAAYEAGNAITHRYPASGRTRLNAQRGASLDMAFAAAIHASLLELLPGQKAQIDADFDAARAKIADGAARTNGMAVGEEAARQILARSREDGAMQSDAYVPFTQPGRYVPTTTVAVPYWGQRKPWVLTSGDEFRPGPPPALDSAIWARDYNEIRAIGAKDSRTRTAEQTAIARFWEATQPTIYYPLARAVAAQPGRDPMRNARLFATVGMAIDDALIAVFDAKYAYNFWRPVTAIRNGDADGNEATTVEAGWTPFIETPMHPEYPCAHCIVSSALATVLAADIGRGPMPVIATTSPTAPGVTRTWTSLPEFVQEVSNARIYDGVHFRNSTEVGTALGRKVGEKVVRVMLR</sequence>
<evidence type="ECO:0000256" key="1">
    <source>
        <dbReference type="SAM" id="SignalP"/>
    </source>
</evidence>
<evidence type="ECO:0000313" key="4">
    <source>
        <dbReference type="Proteomes" id="UP000029385"/>
    </source>
</evidence>
<proteinExistence type="predicted"/>
<accession>A0A091AV98</accession>
<keyword evidence="4" id="KW-1185">Reference proteome</keyword>
<dbReference type="EMBL" id="AVCI01000009">
    <property type="protein sequence ID" value="KFN42589.1"/>
    <property type="molecule type" value="Genomic_DNA"/>
</dbReference>
<dbReference type="OrthoDB" id="103227at2"/>
<comment type="caution">
    <text evidence="3">The sequence shown here is derived from an EMBL/GenBank/DDBJ whole genome shotgun (WGS) entry which is preliminary data.</text>
</comment>
<dbReference type="PANTHER" id="PTHR34599">
    <property type="entry name" value="PEROXIDASE-RELATED"/>
    <property type="match status" value="1"/>
</dbReference>
<dbReference type="PATRIC" id="fig|1121015.4.peg.2108"/>
<dbReference type="SUPFAM" id="SSF48317">
    <property type="entry name" value="Acid phosphatase/Vanadium-dependent haloperoxidase"/>
    <property type="match status" value="1"/>
</dbReference>
<keyword evidence="1" id="KW-0732">Signal</keyword>
<dbReference type="Gene3D" id="1.10.606.20">
    <property type="match status" value="1"/>
</dbReference>
<reference evidence="3 4" key="1">
    <citation type="submission" date="2013-09" db="EMBL/GenBank/DDBJ databases">
        <title>Genome sequencing of Arenimonas oryziterrae.</title>
        <authorList>
            <person name="Chen F."/>
            <person name="Wang G."/>
        </authorList>
    </citation>
    <scope>NUCLEOTIDE SEQUENCE [LARGE SCALE GENOMIC DNA]</scope>
    <source>
        <strain evidence="3 4">YC6267</strain>
    </source>
</reference>
<dbReference type="InterPro" id="IPR036938">
    <property type="entry name" value="PAP2/HPO_sf"/>
</dbReference>
<evidence type="ECO:0000259" key="2">
    <source>
        <dbReference type="Pfam" id="PF01569"/>
    </source>
</evidence>